<dbReference type="EMBL" id="FN645454">
    <property type="protein sequence ID" value="CBI76345.1"/>
    <property type="molecule type" value="Genomic_DNA"/>
</dbReference>
<reference evidence="2" key="1">
    <citation type="submission" date="2009-11" db="EMBL/GenBank/DDBJ databases">
        <title>Genome sequencing of Bartonella species and comparative genomics.</title>
        <authorList>
            <person name="Engel P."/>
            <person name="Salzburger W."/>
            <person name="Marius L."/>
            <person name="Chao-Chin C."/>
            <person name="Soichi M."/>
            <person name="Christa L."/>
            <person name="Alexandra C."/>
            <person name="Aurelie L."/>
            <person name="Claudine M."/>
            <person name="Stephan S.C."/>
            <person name="Christoph D."/>
        </authorList>
    </citation>
    <scope>NUCLEOTIDE SEQUENCE [LARGE SCALE GENOMIC DNA]</scope>
    <source>
        <strain evidence="2">CIP 104772 / 73</strain>
    </source>
</reference>
<dbReference type="Proteomes" id="UP000009101">
    <property type="component" value="Chromosome"/>
</dbReference>
<accession>E6YHK7</accession>
<evidence type="ECO:0000313" key="1">
    <source>
        <dbReference type="EMBL" id="CBI76345.1"/>
    </source>
</evidence>
<dbReference type="AlphaFoldDB" id="E6YHK7"/>
<reference evidence="1 2" key="2">
    <citation type="journal article" date="2011" name="PLoS Genet.">
        <title>Parallel evolution of a type IV secretion system in radiating lineages of the host-restricted bacterial pathogen Bartonella.</title>
        <authorList>
            <person name="Engel P."/>
            <person name="Salzburger W."/>
            <person name="Liesch M."/>
            <person name="Chang C.C."/>
            <person name="Maruyama S."/>
            <person name="Lanz C."/>
            <person name="Calteau A."/>
            <person name="Lajus A."/>
            <person name="Medigue C."/>
            <person name="Schuster S.C."/>
            <person name="Dehio C."/>
        </authorList>
    </citation>
    <scope>NUCLEOTIDE SEQUENCE [LARGE SCALE GENOMIC DNA]</scope>
    <source>
        <strain evidence="2">CIP 104772 / 73</strain>
    </source>
</reference>
<organism evidence="1 2">
    <name type="scientific">Bartonella clarridgeiae (strain CCUG 45776 / CIP 104772 / 73)</name>
    <dbReference type="NCBI Taxonomy" id="696125"/>
    <lineage>
        <taxon>Bacteria</taxon>
        <taxon>Pseudomonadati</taxon>
        <taxon>Pseudomonadota</taxon>
        <taxon>Alphaproteobacteria</taxon>
        <taxon>Hyphomicrobiales</taxon>
        <taxon>Bartonellaceae</taxon>
        <taxon>Bartonella</taxon>
    </lineage>
</organism>
<evidence type="ECO:0000313" key="2">
    <source>
        <dbReference type="Proteomes" id="UP000009101"/>
    </source>
</evidence>
<gene>
    <name evidence="1" type="ordered locus">BARCL_0664</name>
</gene>
<dbReference type="KEGG" id="bcd:BARCL_0664"/>
<protein>
    <submittedName>
        <fullName evidence="1">Uncharacterized protein</fullName>
    </submittedName>
</protein>
<sequence>MISIDSFRLNPRIDAYQNHSSHKKNFTEILQHTVHVPSVHISSKSIIHSDLHGTLSYLQEFADNKDRFTTVLPSLIDGSHSIASWGSLIEVDASQFQGYDGVPNDRFQVYVPLIMHDNQLKDFVYYLAKKGKLFGGPQALFKALENNAVEIYNQSDVENLIGKSVDWKQGNMFGTMWDRRMIDEQSIQQFQQEGKQIFTGAIGSIRFSIVY</sequence>
<dbReference type="HOGENOM" id="CLU_112336_0_0_5"/>
<dbReference type="OrthoDB" id="7924764at2"/>
<keyword evidence="2" id="KW-1185">Reference proteome</keyword>
<dbReference type="eggNOG" id="ENOG50313VC">
    <property type="taxonomic scope" value="Bacteria"/>
</dbReference>
<proteinExistence type="predicted"/>
<name>E6YHK7_BARC7</name>